<feature type="transmembrane region" description="Helical" evidence="13">
    <location>
        <begin position="582"/>
        <end position="604"/>
    </location>
</feature>
<dbReference type="GO" id="GO:0140358">
    <property type="term" value="F:P-type transmembrane transporter activity"/>
    <property type="evidence" value="ECO:0007669"/>
    <property type="project" value="InterPro"/>
</dbReference>
<evidence type="ECO:0000256" key="4">
    <source>
        <dbReference type="ARBA" id="ARBA00022692"/>
    </source>
</evidence>
<dbReference type="InterPro" id="IPR036412">
    <property type="entry name" value="HAD-like_sf"/>
</dbReference>
<dbReference type="Gene3D" id="3.40.50.1000">
    <property type="entry name" value="HAD superfamily/HAD-like"/>
    <property type="match status" value="1"/>
</dbReference>
<dbReference type="Gene3D" id="3.40.1110.10">
    <property type="entry name" value="Calcium-transporting ATPase, cytoplasmic domain N"/>
    <property type="match status" value="1"/>
</dbReference>
<evidence type="ECO:0000256" key="13">
    <source>
        <dbReference type="SAM" id="Phobius"/>
    </source>
</evidence>
<gene>
    <name evidence="16" type="ORF">Anas_12853</name>
</gene>
<dbReference type="GO" id="GO:0046872">
    <property type="term" value="F:metal ion binding"/>
    <property type="evidence" value="ECO:0007669"/>
    <property type="project" value="UniProtKB-KW"/>
</dbReference>
<keyword evidence="11 13" id="KW-0472">Membrane</keyword>
<dbReference type="NCBIfam" id="TIGR01494">
    <property type="entry name" value="ATPase_P-type"/>
    <property type="match status" value="1"/>
</dbReference>
<dbReference type="Pfam" id="PF00690">
    <property type="entry name" value="Cation_ATPase_N"/>
    <property type="match status" value="1"/>
</dbReference>
<evidence type="ECO:0000256" key="9">
    <source>
        <dbReference type="ARBA" id="ARBA00022967"/>
    </source>
</evidence>
<dbReference type="InterPro" id="IPR059000">
    <property type="entry name" value="ATPase_P-type_domA"/>
</dbReference>
<feature type="domain" description="Cation-transporting P-type ATPase N-terminal" evidence="15">
    <location>
        <begin position="25"/>
        <end position="84"/>
    </location>
</feature>
<evidence type="ECO:0000256" key="7">
    <source>
        <dbReference type="ARBA" id="ARBA00022840"/>
    </source>
</evidence>
<dbReference type="PANTHER" id="PTHR45630:SF8">
    <property type="entry name" value="CATION-TRANSPORTING ATPASE"/>
    <property type="match status" value="1"/>
</dbReference>
<dbReference type="InterPro" id="IPR006544">
    <property type="entry name" value="P-type_TPase_V"/>
</dbReference>
<feature type="transmembrane region" description="Helical" evidence="13">
    <location>
        <begin position="648"/>
        <end position="672"/>
    </location>
</feature>
<evidence type="ECO:0000256" key="12">
    <source>
        <dbReference type="ARBA" id="ARBA00049360"/>
    </source>
</evidence>
<keyword evidence="17" id="KW-1185">Reference proteome</keyword>
<keyword evidence="7" id="KW-0067">ATP-binding</keyword>
<dbReference type="PRINTS" id="PR00120">
    <property type="entry name" value="HATPASE"/>
</dbReference>
<evidence type="ECO:0000256" key="2">
    <source>
        <dbReference type="ARBA" id="ARBA00006000"/>
    </source>
</evidence>
<evidence type="ECO:0000313" key="17">
    <source>
        <dbReference type="Proteomes" id="UP000326759"/>
    </source>
</evidence>
<reference evidence="16 17" key="1">
    <citation type="journal article" date="2019" name="PLoS Biol.">
        <title>Sex chromosomes control vertical transmission of feminizing Wolbachia symbionts in an isopod.</title>
        <authorList>
            <person name="Becking T."/>
            <person name="Chebbi M.A."/>
            <person name="Giraud I."/>
            <person name="Moumen B."/>
            <person name="Laverre T."/>
            <person name="Caubet Y."/>
            <person name="Peccoud J."/>
            <person name="Gilbert C."/>
            <person name="Cordaux R."/>
        </authorList>
    </citation>
    <scope>NUCLEOTIDE SEQUENCE [LARGE SCALE GENOMIC DNA]</scope>
    <source>
        <strain evidence="16">ANa2</strain>
        <tissue evidence="16">Whole body excluding digestive tract and cuticle</tissue>
    </source>
</reference>
<dbReference type="GO" id="GO:0016887">
    <property type="term" value="F:ATP hydrolysis activity"/>
    <property type="evidence" value="ECO:0007669"/>
    <property type="project" value="InterPro"/>
</dbReference>
<evidence type="ECO:0000256" key="6">
    <source>
        <dbReference type="ARBA" id="ARBA00022741"/>
    </source>
</evidence>
<dbReference type="OrthoDB" id="48943at2759"/>
<accession>A0A5N5TBF5</accession>
<dbReference type="InterPro" id="IPR023298">
    <property type="entry name" value="ATPase_P-typ_TM_dom_sf"/>
</dbReference>
<feature type="transmembrane region" description="Helical" evidence="13">
    <location>
        <begin position="726"/>
        <end position="748"/>
    </location>
</feature>
<feature type="transmembrane region" description="Helical" evidence="13">
    <location>
        <begin position="610"/>
        <end position="627"/>
    </location>
</feature>
<keyword evidence="4 13" id="KW-0812">Transmembrane</keyword>
<dbReference type="Proteomes" id="UP000326759">
    <property type="component" value="Unassembled WGS sequence"/>
</dbReference>
<evidence type="ECO:0000313" key="16">
    <source>
        <dbReference type="EMBL" id="KAB7503984.1"/>
    </source>
</evidence>
<dbReference type="InterPro" id="IPR004014">
    <property type="entry name" value="ATPase_P-typ_cation-transptr_N"/>
</dbReference>
<dbReference type="PANTHER" id="PTHR45630">
    <property type="entry name" value="CATION-TRANSPORTING ATPASE-RELATED"/>
    <property type="match status" value="1"/>
</dbReference>
<keyword evidence="10 13" id="KW-1133">Transmembrane helix</keyword>
<feature type="transmembrane region" description="Helical" evidence="13">
    <location>
        <begin position="259"/>
        <end position="279"/>
    </location>
</feature>
<feature type="domain" description="P-type ATPase A" evidence="14">
    <location>
        <begin position="128"/>
        <end position="245"/>
    </location>
</feature>
<dbReference type="GO" id="GO:0006874">
    <property type="term" value="P:intracellular calcium ion homeostasis"/>
    <property type="evidence" value="ECO:0007669"/>
    <property type="project" value="TreeGrafter"/>
</dbReference>
<dbReference type="InterPro" id="IPR001757">
    <property type="entry name" value="P_typ_ATPase"/>
</dbReference>
<sequence>NCKKLSYLWDSENESFYRIFGLDVGQTLSDLHYYQGFNWTERLLRRVVYGENDIKVPVTPILTLLFLQVLNPFYIFQAFSVLLWYLNEYQYFATIIVVTSIVSICYEVFQMHRNQVALSSTIHSSGVVEVLNNNGEFITIQSEHVVPGDILVIPPQGCTMSCDAVLLQGTSIVNESMLTGESVPVTKIPIPNRKDISFDEKVHGKHILYCGTEVIQTRFYGNEKVTAVVIRTGFLTSKGSLVRSIMYPPPVDFKFHQDAYRFLLFLVGIFSVGFVYSVIMKAHQGMSAGKIAMDSLDLVTIVVPPALPVTMTTGTLTEDGLDMKGVVSAPLEIGIMRQFPFSSSLQRMSVITKKLDDPYFILYCKGSPEMIASLSLPETVPEDFHEILLSYTRKGFRVLALGWKPLDISYIKAHRITREEVETDLHFLGLLVLENRLKDETTPVIRQLNNANIRTIMVTEVAVEMDGNKYCFAVEGKSWAIINSHFPDLLQKLVVRGSIFARMSPDQKQQLITELQSLGYYVGMCGDGANDCGALKTAHAGVSLSEAEASVASPFTSKDPNISCVLTLIREGRGALVTSFGVFKYMATFSLTQFISVMILYTVHSNLTDIQYLYIDILIATLAFSFGKTRSYKGPLASTPPSSSLISVAPILSIFLHMVLIIFFQTFSFFYVKQQSWYTQVNFTIAEEVFSNYENYAIFSISQFQYIILAVVFSKGPPYRKPMHKNYLFTSSVVVITILSLFLTIAPTKGVIDLFELVMPPGGNNQAIWFRWQMIIFAMVNITTSIIIEYFVIDKALYRKLKLRCLNMEKKKKYLAIEEEMKQNKNWPIVT</sequence>
<dbReference type="SUPFAM" id="SSF81665">
    <property type="entry name" value="Calcium ATPase, transmembrane domain M"/>
    <property type="match status" value="1"/>
</dbReference>
<organism evidence="16 17">
    <name type="scientific">Armadillidium nasatum</name>
    <dbReference type="NCBI Taxonomy" id="96803"/>
    <lineage>
        <taxon>Eukaryota</taxon>
        <taxon>Metazoa</taxon>
        <taxon>Ecdysozoa</taxon>
        <taxon>Arthropoda</taxon>
        <taxon>Crustacea</taxon>
        <taxon>Multicrustacea</taxon>
        <taxon>Malacostraca</taxon>
        <taxon>Eumalacostraca</taxon>
        <taxon>Peracarida</taxon>
        <taxon>Isopoda</taxon>
        <taxon>Oniscidea</taxon>
        <taxon>Crinocheta</taxon>
        <taxon>Armadillidiidae</taxon>
        <taxon>Armadillidium</taxon>
    </lineage>
</organism>
<dbReference type="PRINTS" id="PR00119">
    <property type="entry name" value="CATATPASE"/>
</dbReference>
<dbReference type="InterPro" id="IPR023299">
    <property type="entry name" value="ATPase_P-typ_cyto_dom_N"/>
</dbReference>
<feature type="non-terminal residue" evidence="16">
    <location>
        <position position="1"/>
    </location>
</feature>
<evidence type="ECO:0000256" key="8">
    <source>
        <dbReference type="ARBA" id="ARBA00022842"/>
    </source>
</evidence>
<dbReference type="GO" id="GO:0016020">
    <property type="term" value="C:membrane"/>
    <property type="evidence" value="ECO:0007669"/>
    <property type="project" value="UniProtKB-SubCell"/>
</dbReference>
<keyword evidence="6" id="KW-0547">Nucleotide-binding</keyword>
<feature type="transmembrane region" description="Helical" evidence="13">
    <location>
        <begin position="768"/>
        <end position="793"/>
    </location>
</feature>
<evidence type="ECO:0000256" key="3">
    <source>
        <dbReference type="ARBA" id="ARBA00022553"/>
    </source>
</evidence>
<dbReference type="Gene3D" id="2.70.150.10">
    <property type="entry name" value="Calcium-transporting ATPase, cytoplasmic transduction domain A"/>
    <property type="match status" value="1"/>
</dbReference>
<protein>
    <submittedName>
        <fullName evidence="16">Putative cation-transporting ATPase</fullName>
    </submittedName>
</protein>
<evidence type="ECO:0000256" key="11">
    <source>
        <dbReference type="ARBA" id="ARBA00023136"/>
    </source>
</evidence>
<evidence type="ECO:0000256" key="5">
    <source>
        <dbReference type="ARBA" id="ARBA00022723"/>
    </source>
</evidence>
<comment type="subcellular location">
    <subcellularLocation>
        <location evidence="1">Membrane</location>
        <topology evidence="1">Multi-pass membrane protein</topology>
    </subcellularLocation>
</comment>
<keyword evidence="9" id="KW-1278">Translocase</keyword>
<keyword evidence="8" id="KW-0460">Magnesium</keyword>
<feature type="transmembrane region" description="Helical" evidence="13">
    <location>
        <begin position="61"/>
        <end position="85"/>
    </location>
</feature>
<evidence type="ECO:0000259" key="14">
    <source>
        <dbReference type="Pfam" id="PF00122"/>
    </source>
</evidence>
<proteinExistence type="inferred from homology"/>
<dbReference type="Pfam" id="PF00122">
    <property type="entry name" value="E1-E2_ATPase"/>
    <property type="match status" value="1"/>
</dbReference>
<feature type="transmembrane region" description="Helical" evidence="13">
    <location>
        <begin position="91"/>
        <end position="109"/>
    </location>
</feature>
<dbReference type="SUPFAM" id="SSF81653">
    <property type="entry name" value="Calcium ATPase, transduction domain A"/>
    <property type="match status" value="1"/>
</dbReference>
<dbReference type="InterPro" id="IPR008250">
    <property type="entry name" value="ATPase_P-typ_transduc_dom_A_sf"/>
</dbReference>
<keyword evidence="5" id="KW-0479">Metal-binding</keyword>
<dbReference type="InterPro" id="IPR023214">
    <property type="entry name" value="HAD_sf"/>
</dbReference>
<evidence type="ECO:0000259" key="15">
    <source>
        <dbReference type="Pfam" id="PF00690"/>
    </source>
</evidence>
<dbReference type="GO" id="GO:0005524">
    <property type="term" value="F:ATP binding"/>
    <property type="evidence" value="ECO:0007669"/>
    <property type="project" value="UniProtKB-KW"/>
</dbReference>
<dbReference type="SUPFAM" id="SSF56784">
    <property type="entry name" value="HAD-like"/>
    <property type="match status" value="1"/>
</dbReference>
<dbReference type="EMBL" id="SEYY01004035">
    <property type="protein sequence ID" value="KAB7503984.1"/>
    <property type="molecule type" value="Genomic_DNA"/>
</dbReference>
<keyword evidence="3" id="KW-0597">Phosphoprotein</keyword>
<dbReference type="AlphaFoldDB" id="A0A5N5TBF5"/>
<dbReference type="Pfam" id="PF13246">
    <property type="entry name" value="Cation_ATPase"/>
    <property type="match status" value="1"/>
</dbReference>
<dbReference type="GO" id="GO:0015203">
    <property type="term" value="F:polyamine transmembrane transporter activity"/>
    <property type="evidence" value="ECO:0007669"/>
    <property type="project" value="TreeGrafter"/>
</dbReference>
<name>A0A5N5TBF5_9CRUS</name>
<comment type="catalytic activity">
    <reaction evidence="12">
        <text>ATP + H2O = ADP + phosphate + H(+)</text>
        <dbReference type="Rhea" id="RHEA:13065"/>
        <dbReference type="ChEBI" id="CHEBI:15377"/>
        <dbReference type="ChEBI" id="CHEBI:15378"/>
        <dbReference type="ChEBI" id="CHEBI:30616"/>
        <dbReference type="ChEBI" id="CHEBI:43474"/>
        <dbReference type="ChEBI" id="CHEBI:456216"/>
    </reaction>
</comment>
<dbReference type="SUPFAM" id="SSF81660">
    <property type="entry name" value="Metal cation-transporting ATPase, ATP-binding domain N"/>
    <property type="match status" value="1"/>
</dbReference>
<evidence type="ECO:0000256" key="10">
    <source>
        <dbReference type="ARBA" id="ARBA00022989"/>
    </source>
</evidence>
<comment type="similarity">
    <text evidence="2">Belongs to the cation transport ATPase (P-type) (TC 3.A.3) family. Type V subfamily.</text>
</comment>
<evidence type="ECO:0000256" key="1">
    <source>
        <dbReference type="ARBA" id="ARBA00004141"/>
    </source>
</evidence>
<dbReference type="GO" id="GO:0019829">
    <property type="term" value="F:ATPase-coupled monoatomic cation transmembrane transporter activity"/>
    <property type="evidence" value="ECO:0007669"/>
    <property type="project" value="TreeGrafter"/>
</dbReference>
<comment type="caution">
    <text evidence="16">The sequence shown here is derived from an EMBL/GenBank/DDBJ whole genome shotgun (WGS) entry which is preliminary data.</text>
</comment>